<dbReference type="PROSITE" id="PS00745">
    <property type="entry name" value="RF_PROK_I"/>
    <property type="match status" value="1"/>
</dbReference>
<keyword evidence="6" id="KW-1185">Reference proteome</keyword>
<dbReference type="InterPro" id="IPR045853">
    <property type="entry name" value="Pep_chain_release_fac_I_sf"/>
</dbReference>
<dbReference type="Pfam" id="PF03462">
    <property type="entry name" value="PCRF"/>
    <property type="match status" value="1"/>
</dbReference>
<reference evidence="5 6" key="1">
    <citation type="submission" date="2021-12" db="EMBL/GenBank/DDBJ databases">
        <title>High titer production of polyol ester of fatty acids by Rhodotorula paludigena BS15 towards product separation-free biomass refinery.</title>
        <authorList>
            <person name="Mano J."/>
            <person name="Ono H."/>
            <person name="Tanaka T."/>
            <person name="Naito K."/>
            <person name="Sushida H."/>
            <person name="Ike M."/>
            <person name="Tokuyasu K."/>
            <person name="Kitaoka M."/>
        </authorList>
    </citation>
    <scope>NUCLEOTIDE SEQUENCE [LARGE SCALE GENOMIC DNA]</scope>
    <source>
        <strain evidence="5 6">BS15</strain>
    </source>
</reference>
<evidence type="ECO:0000259" key="4">
    <source>
        <dbReference type="PROSITE" id="PS00745"/>
    </source>
</evidence>
<dbReference type="GO" id="GO:0003747">
    <property type="term" value="F:translation release factor activity"/>
    <property type="evidence" value="ECO:0007669"/>
    <property type="project" value="InterPro"/>
</dbReference>
<proteinExistence type="inferred from homology"/>
<organism evidence="5 6">
    <name type="scientific">Rhodotorula paludigena</name>
    <dbReference type="NCBI Taxonomy" id="86838"/>
    <lineage>
        <taxon>Eukaryota</taxon>
        <taxon>Fungi</taxon>
        <taxon>Dikarya</taxon>
        <taxon>Basidiomycota</taxon>
        <taxon>Pucciniomycotina</taxon>
        <taxon>Microbotryomycetes</taxon>
        <taxon>Sporidiobolales</taxon>
        <taxon>Sporidiobolaceae</taxon>
        <taxon>Rhodotorula</taxon>
    </lineage>
</organism>
<evidence type="ECO:0000256" key="2">
    <source>
        <dbReference type="ARBA" id="ARBA00022481"/>
    </source>
</evidence>
<sequence>MLEVTGERAYKYLRREAGGHRVQRPSATDQTEKMHTSVVSVVVWPLEPETTSSKGDDLLNEKDVRVETMRARGAGGQHVNRTESAVRLTHVPTGITVSMQDSRSQHENRNKAMRVLRARLLDQKLQEEQAAWRAVQSMHTRTAYSSDKIRTYNFPQGRVTDHRLEQTYYALVEALDGGEILDVLNDEVEAMERRERIEEFLAGLDKQDPCK</sequence>
<dbReference type="PANTHER" id="PTHR43804:SF7">
    <property type="entry name" value="LD18447P"/>
    <property type="match status" value="1"/>
</dbReference>
<dbReference type="InterPro" id="IPR000352">
    <property type="entry name" value="Pep_chain_release_fac_I"/>
</dbReference>
<accession>A0AAV5GUF5</accession>
<comment type="similarity">
    <text evidence="1">Belongs to the prokaryotic/mitochondrial release factor family.</text>
</comment>
<keyword evidence="3" id="KW-0648">Protein biosynthesis</keyword>
<dbReference type="Gene3D" id="3.30.70.1660">
    <property type="match status" value="1"/>
</dbReference>
<dbReference type="AlphaFoldDB" id="A0AAV5GUF5"/>
<dbReference type="EMBL" id="BQKY01000013">
    <property type="protein sequence ID" value="GJN93146.1"/>
    <property type="molecule type" value="Genomic_DNA"/>
</dbReference>
<dbReference type="Proteomes" id="UP001342314">
    <property type="component" value="Unassembled WGS sequence"/>
</dbReference>
<name>A0AAV5GUF5_9BASI</name>
<evidence type="ECO:0000256" key="1">
    <source>
        <dbReference type="ARBA" id="ARBA00010835"/>
    </source>
</evidence>
<evidence type="ECO:0000313" key="6">
    <source>
        <dbReference type="Proteomes" id="UP001342314"/>
    </source>
</evidence>
<dbReference type="GO" id="GO:0032543">
    <property type="term" value="P:mitochondrial translation"/>
    <property type="evidence" value="ECO:0007669"/>
    <property type="project" value="UniProtKB-ARBA"/>
</dbReference>
<keyword evidence="2" id="KW-0488">Methylation</keyword>
<dbReference type="Gene3D" id="3.30.160.20">
    <property type="match status" value="1"/>
</dbReference>
<comment type="caution">
    <text evidence="5">The sequence shown here is derived from an EMBL/GenBank/DDBJ whole genome shotgun (WGS) entry which is preliminary data.</text>
</comment>
<dbReference type="InterPro" id="IPR005139">
    <property type="entry name" value="PCRF"/>
</dbReference>
<protein>
    <recommendedName>
        <fullName evidence="4">Prokaryotic-type class I peptide chain release factors domain-containing protein</fullName>
    </recommendedName>
</protein>
<evidence type="ECO:0000313" key="5">
    <source>
        <dbReference type="EMBL" id="GJN93146.1"/>
    </source>
</evidence>
<dbReference type="Pfam" id="PF00472">
    <property type="entry name" value="RF-1"/>
    <property type="match status" value="1"/>
</dbReference>
<evidence type="ECO:0000256" key="3">
    <source>
        <dbReference type="ARBA" id="ARBA00022917"/>
    </source>
</evidence>
<dbReference type="SUPFAM" id="SSF75620">
    <property type="entry name" value="Release factor"/>
    <property type="match status" value="1"/>
</dbReference>
<dbReference type="FunFam" id="3.30.160.20:FF:000004">
    <property type="entry name" value="Peptide chain release factor 1"/>
    <property type="match status" value="1"/>
</dbReference>
<feature type="domain" description="Prokaryotic-type class I peptide chain release factors" evidence="4">
    <location>
        <begin position="70"/>
        <end position="86"/>
    </location>
</feature>
<dbReference type="InterPro" id="IPR050057">
    <property type="entry name" value="Prokaryotic/Mito_RF"/>
</dbReference>
<dbReference type="PANTHER" id="PTHR43804">
    <property type="entry name" value="LD18447P"/>
    <property type="match status" value="1"/>
</dbReference>
<dbReference type="GO" id="GO:0005739">
    <property type="term" value="C:mitochondrion"/>
    <property type="evidence" value="ECO:0007669"/>
    <property type="project" value="GOC"/>
</dbReference>
<gene>
    <name evidence="5" type="ORF">Rhopal_006193-T1</name>
</gene>